<dbReference type="RefSeq" id="WP_184254131.1">
    <property type="nucleotide sequence ID" value="NZ_JACHIO010000005.1"/>
</dbReference>
<evidence type="ECO:0000313" key="3">
    <source>
        <dbReference type="Proteomes" id="UP000584867"/>
    </source>
</evidence>
<dbReference type="EMBL" id="JACHIO010000005">
    <property type="protein sequence ID" value="MBB5063176.1"/>
    <property type="molecule type" value="Genomic_DNA"/>
</dbReference>
<keyword evidence="2" id="KW-0378">Hydrolase</keyword>
<evidence type="ECO:0000256" key="1">
    <source>
        <dbReference type="SAM" id="SignalP"/>
    </source>
</evidence>
<sequence length="558" mass="60208">MRPTLSMAGLTVCALCLFAFAAGVPSLAQDHHGNDKTAVTTTTTVASEPEKKPVALPADSITEGSVTVAGGKTIAYKAVAGMLTVGSSDAQDATLGLDGKLLPDSGIDLPAKPEDQPATARIFYTAYFAKGADSGTRPVVFFYNGGPGSATMYLRMGSMSPVRVLTPDTQHQFGGPYKTVPNQYSLLDTADLVFIDAPGTGYSRVMGKDAFKSFYGIDQDAAAFDRFIRRFLTKYDRWSSPKFLFGESYGTTRDAVLSATLQQHGVDLNGVVLLSQILSFDNSADGSDGNPGTDNGFFLALPSFAATAWYHHKIPNQPAELEPWLHEVEQYSIGDYASALLQGADLDPTKKAAVAAKLESYTGVPQALWLKANLRLTGGEFSKYLQDGSDTTTGRLDSRYEGPHLDPLSASADYDPFTESIEAAFMSAMNTYAHQTLKFGENMTYKSSAREPGWTWDMKHNGPGGGQGSGVNVSADLAYTMKVNPKMHVLLMGGYFDLGTLYFAATYEMKHLPLPTSLQKNISYKFFPTGHMVYVNEDALHGLHDRTAAFIKENEGGQ</sequence>
<dbReference type="Gene3D" id="3.40.50.1820">
    <property type="entry name" value="alpha/beta hydrolase"/>
    <property type="match status" value="1"/>
</dbReference>
<gene>
    <name evidence="2" type="ORF">HDF15_001516</name>
</gene>
<evidence type="ECO:0000313" key="2">
    <source>
        <dbReference type="EMBL" id="MBB5063176.1"/>
    </source>
</evidence>
<feature type="signal peptide" evidence="1">
    <location>
        <begin position="1"/>
        <end position="21"/>
    </location>
</feature>
<organism evidence="2 3">
    <name type="scientific">Granulicella mallensis</name>
    <dbReference type="NCBI Taxonomy" id="940614"/>
    <lineage>
        <taxon>Bacteria</taxon>
        <taxon>Pseudomonadati</taxon>
        <taxon>Acidobacteriota</taxon>
        <taxon>Terriglobia</taxon>
        <taxon>Terriglobales</taxon>
        <taxon>Acidobacteriaceae</taxon>
        <taxon>Granulicella</taxon>
    </lineage>
</organism>
<dbReference type="SUPFAM" id="SSF53474">
    <property type="entry name" value="alpha/beta-Hydrolases"/>
    <property type="match status" value="1"/>
</dbReference>
<dbReference type="AlphaFoldDB" id="A0A7W7ZQ22"/>
<dbReference type="Pfam" id="PF00450">
    <property type="entry name" value="Peptidase_S10"/>
    <property type="match status" value="1"/>
</dbReference>
<dbReference type="InterPro" id="IPR029058">
    <property type="entry name" value="AB_hydrolase_fold"/>
</dbReference>
<accession>A0A7W7ZQ22</accession>
<dbReference type="GO" id="GO:0006508">
    <property type="term" value="P:proteolysis"/>
    <property type="evidence" value="ECO:0007669"/>
    <property type="project" value="InterPro"/>
</dbReference>
<comment type="caution">
    <text evidence="2">The sequence shown here is derived from an EMBL/GenBank/DDBJ whole genome shotgun (WGS) entry which is preliminary data.</text>
</comment>
<keyword evidence="2" id="KW-0121">Carboxypeptidase</keyword>
<protein>
    <submittedName>
        <fullName evidence="2">Carboxypeptidase C (Cathepsin A)</fullName>
    </submittedName>
</protein>
<dbReference type="Proteomes" id="UP000584867">
    <property type="component" value="Unassembled WGS sequence"/>
</dbReference>
<keyword evidence="2" id="KW-0645">Protease</keyword>
<dbReference type="InterPro" id="IPR001563">
    <property type="entry name" value="Peptidase_S10"/>
</dbReference>
<feature type="chain" id="PRO_5030953973" evidence="1">
    <location>
        <begin position="22"/>
        <end position="558"/>
    </location>
</feature>
<dbReference type="GO" id="GO:0004185">
    <property type="term" value="F:serine-type carboxypeptidase activity"/>
    <property type="evidence" value="ECO:0007669"/>
    <property type="project" value="InterPro"/>
</dbReference>
<reference evidence="2 3" key="1">
    <citation type="submission" date="2020-08" db="EMBL/GenBank/DDBJ databases">
        <title>Genomic Encyclopedia of Type Strains, Phase IV (KMG-V): Genome sequencing to study the core and pangenomes of soil and plant-associated prokaryotes.</title>
        <authorList>
            <person name="Whitman W."/>
        </authorList>
    </citation>
    <scope>NUCLEOTIDE SEQUENCE [LARGE SCALE GENOMIC DNA]</scope>
    <source>
        <strain evidence="2 3">X5P3</strain>
    </source>
</reference>
<name>A0A7W7ZQ22_9BACT</name>
<keyword evidence="1" id="KW-0732">Signal</keyword>
<proteinExistence type="predicted"/>